<feature type="transmembrane region" description="Helical" evidence="9">
    <location>
        <begin position="349"/>
        <end position="371"/>
    </location>
</feature>
<evidence type="ECO:0000313" key="11">
    <source>
        <dbReference type="EMBL" id="CAB4701326.1"/>
    </source>
</evidence>
<evidence type="ECO:0000256" key="1">
    <source>
        <dbReference type="ARBA" id="ARBA00004651"/>
    </source>
</evidence>
<feature type="transmembrane region" description="Helical" evidence="9">
    <location>
        <begin position="232"/>
        <end position="249"/>
    </location>
</feature>
<feature type="transmembrane region" description="Helical" evidence="9">
    <location>
        <begin position="106"/>
        <end position="130"/>
    </location>
</feature>
<reference evidence="12" key="1">
    <citation type="submission" date="2020-05" db="EMBL/GenBank/DDBJ databases">
        <authorList>
            <person name="Chiriac C."/>
            <person name="Salcher M."/>
            <person name="Ghai R."/>
            <person name="Kavagutti S V."/>
        </authorList>
    </citation>
    <scope>NUCLEOTIDE SEQUENCE</scope>
</reference>
<keyword evidence="7 9" id="KW-1133">Transmembrane helix</keyword>
<dbReference type="AlphaFoldDB" id="A0A6J6TH73"/>
<sequence>MTDTSKQINDEARLRSLTSTTVPPRLAQPAAPQVRRSIGRISGRDVVVLLGSGLTALATTELLFGRLAPFRGRLGFVVVAFVLFVVVYALLVSLTEDRPQVVDRVMGSLFSAAAVIAGAALVSVVGFTLWRGRTALMKSNLYVQDMSNTGPLDPLENGGILHAMLGTVIIVSLALVVTVPLGLACAVFLNETRSRMRGLVRSVVTAMTALPSILAGLFIFATWVLILGFERSGFAASLAISIMMLPIIVRSAEVVLRLVPGNLREASEATGAPQWRTVWHVVLPTARSGLVNAVILGVARGVGETAPVLLVSGITSTTNSNPRSNPMMSLPLAVFEFVRSPQPALIQRGFATAAVLMVLVLALFTIARVIAGRPVGRQSKRQARRMLRRSAKDLGRIEIVVGGSR</sequence>
<dbReference type="InterPro" id="IPR035906">
    <property type="entry name" value="MetI-like_sf"/>
</dbReference>
<comment type="similarity">
    <text evidence="2">Belongs to the binding-protein-dependent transport system permease family. CysTW subfamily.</text>
</comment>
<evidence type="ECO:0000256" key="4">
    <source>
        <dbReference type="ARBA" id="ARBA00022475"/>
    </source>
</evidence>
<evidence type="ECO:0000259" key="10">
    <source>
        <dbReference type="PROSITE" id="PS50928"/>
    </source>
</evidence>
<dbReference type="GO" id="GO:0035435">
    <property type="term" value="P:phosphate ion transmembrane transport"/>
    <property type="evidence" value="ECO:0007669"/>
    <property type="project" value="InterPro"/>
</dbReference>
<feature type="transmembrane region" description="Helical" evidence="9">
    <location>
        <begin position="46"/>
        <end position="68"/>
    </location>
</feature>
<dbReference type="PANTHER" id="PTHR42922:SF1">
    <property type="entry name" value="PHOSPHATE TRANSPORT SYSTEM PERMEASE PROTEIN PSTA"/>
    <property type="match status" value="1"/>
</dbReference>
<evidence type="ECO:0000256" key="7">
    <source>
        <dbReference type="ARBA" id="ARBA00022989"/>
    </source>
</evidence>
<comment type="subcellular location">
    <subcellularLocation>
        <location evidence="1">Cell membrane</location>
        <topology evidence="1">Multi-pass membrane protein</topology>
    </subcellularLocation>
</comment>
<protein>
    <submittedName>
        <fullName evidence="12">Unannotated protein</fullName>
    </submittedName>
</protein>
<evidence type="ECO:0000256" key="2">
    <source>
        <dbReference type="ARBA" id="ARBA00007069"/>
    </source>
</evidence>
<feature type="transmembrane region" description="Helical" evidence="9">
    <location>
        <begin position="160"/>
        <end position="190"/>
    </location>
</feature>
<dbReference type="PANTHER" id="PTHR42922">
    <property type="entry name" value="PHOSPHATE TRANSPORT SYSTEM PERMEASE PROTEIN PSTA"/>
    <property type="match status" value="1"/>
</dbReference>
<name>A0A6J6TH73_9ZZZZ</name>
<accession>A0A6J6TH73</accession>
<proteinExistence type="inferred from homology"/>
<evidence type="ECO:0000256" key="9">
    <source>
        <dbReference type="SAM" id="Phobius"/>
    </source>
</evidence>
<keyword evidence="5" id="KW-0592">Phosphate transport</keyword>
<dbReference type="Gene3D" id="1.10.3720.10">
    <property type="entry name" value="MetI-like"/>
    <property type="match status" value="1"/>
</dbReference>
<dbReference type="SUPFAM" id="SSF161098">
    <property type="entry name" value="MetI-like"/>
    <property type="match status" value="1"/>
</dbReference>
<dbReference type="NCBIfam" id="TIGR00974">
    <property type="entry name" value="3a0107s02c"/>
    <property type="match status" value="1"/>
</dbReference>
<dbReference type="InterPro" id="IPR051408">
    <property type="entry name" value="Phosphate_transprt_permease"/>
</dbReference>
<keyword evidence="8 9" id="KW-0472">Membrane</keyword>
<organism evidence="12">
    <name type="scientific">freshwater metagenome</name>
    <dbReference type="NCBI Taxonomy" id="449393"/>
    <lineage>
        <taxon>unclassified sequences</taxon>
        <taxon>metagenomes</taxon>
        <taxon>ecological metagenomes</taxon>
    </lineage>
</organism>
<evidence type="ECO:0000256" key="5">
    <source>
        <dbReference type="ARBA" id="ARBA00022592"/>
    </source>
</evidence>
<feature type="transmembrane region" description="Helical" evidence="9">
    <location>
        <begin position="202"/>
        <end position="226"/>
    </location>
</feature>
<evidence type="ECO:0000313" key="12">
    <source>
        <dbReference type="EMBL" id="CAB4746731.1"/>
    </source>
</evidence>
<dbReference type="Pfam" id="PF00528">
    <property type="entry name" value="BPD_transp_1"/>
    <property type="match status" value="1"/>
</dbReference>
<dbReference type="GO" id="GO:0005886">
    <property type="term" value="C:plasma membrane"/>
    <property type="evidence" value="ECO:0007669"/>
    <property type="project" value="UniProtKB-SubCell"/>
</dbReference>
<evidence type="ECO:0000256" key="8">
    <source>
        <dbReference type="ARBA" id="ARBA00023136"/>
    </source>
</evidence>
<feature type="transmembrane region" description="Helical" evidence="9">
    <location>
        <begin position="74"/>
        <end position="94"/>
    </location>
</feature>
<dbReference type="GO" id="GO:0005315">
    <property type="term" value="F:phosphate transmembrane transporter activity"/>
    <property type="evidence" value="ECO:0007669"/>
    <property type="project" value="InterPro"/>
</dbReference>
<keyword evidence="3" id="KW-0813">Transport</keyword>
<keyword evidence="4" id="KW-1003">Cell membrane</keyword>
<gene>
    <name evidence="11" type="ORF">UFOPK2602_00604</name>
    <name evidence="12" type="ORF">UFOPK2806_00754</name>
</gene>
<dbReference type="CDD" id="cd06261">
    <property type="entry name" value="TM_PBP2"/>
    <property type="match status" value="1"/>
</dbReference>
<dbReference type="EMBL" id="CAEZXX010000029">
    <property type="protein sequence ID" value="CAB4701326.1"/>
    <property type="molecule type" value="Genomic_DNA"/>
</dbReference>
<dbReference type="PROSITE" id="PS50928">
    <property type="entry name" value="ABC_TM1"/>
    <property type="match status" value="1"/>
</dbReference>
<evidence type="ECO:0000256" key="6">
    <source>
        <dbReference type="ARBA" id="ARBA00022692"/>
    </source>
</evidence>
<dbReference type="InterPro" id="IPR005672">
    <property type="entry name" value="Phosphate_PstA"/>
</dbReference>
<feature type="domain" description="ABC transmembrane type-1" evidence="10">
    <location>
        <begin position="164"/>
        <end position="367"/>
    </location>
</feature>
<keyword evidence="6 9" id="KW-0812">Transmembrane</keyword>
<dbReference type="EMBL" id="CAEZYY010000007">
    <property type="protein sequence ID" value="CAB4746731.1"/>
    <property type="molecule type" value="Genomic_DNA"/>
</dbReference>
<evidence type="ECO:0000256" key="3">
    <source>
        <dbReference type="ARBA" id="ARBA00022448"/>
    </source>
</evidence>
<dbReference type="InterPro" id="IPR000515">
    <property type="entry name" value="MetI-like"/>
</dbReference>